<keyword evidence="3" id="KW-0732">Signal</keyword>
<dbReference type="AlphaFoldDB" id="A0AAV8WFU9"/>
<evidence type="ECO:0000256" key="6">
    <source>
        <dbReference type="ARBA" id="ARBA00023295"/>
    </source>
</evidence>
<dbReference type="PIRSF" id="PIRSF001093">
    <property type="entry name" value="B-hxosamndse_ab_euk"/>
    <property type="match status" value="1"/>
</dbReference>
<evidence type="ECO:0000313" key="12">
    <source>
        <dbReference type="Proteomes" id="UP001159042"/>
    </source>
</evidence>
<evidence type="ECO:0000256" key="7">
    <source>
        <dbReference type="PIRNR" id="PIRNR001093"/>
    </source>
</evidence>
<dbReference type="Proteomes" id="UP001159042">
    <property type="component" value="Unassembled WGS sequence"/>
</dbReference>
<dbReference type="Gene3D" id="3.20.20.80">
    <property type="entry name" value="Glycosidases"/>
    <property type="match status" value="1"/>
</dbReference>
<evidence type="ECO:0000256" key="8">
    <source>
        <dbReference type="PIRSR" id="PIRSR001093-1"/>
    </source>
</evidence>
<feature type="domain" description="Glycoside hydrolase family 20 catalytic" evidence="9">
    <location>
        <begin position="247"/>
        <end position="589"/>
    </location>
</feature>
<accession>A0AAV8WFU9</accession>
<comment type="caution">
    <text evidence="11">The sequence shown here is derived from an EMBL/GenBank/DDBJ whole genome shotgun (WGS) entry which is preliminary data.</text>
</comment>
<evidence type="ECO:0000256" key="3">
    <source>
        <dbReference type="ARBA" id="ARBA00022729"/>
    </source>
</evidence>
<evidence type="ECO:0000256" key="1">
    <source>
        <dbReference type="ARBA" id="ARBA00001231"/>
    </source>
</evidence>
<dbReference type="Gene3D" id="3.30.379.10">
    <property type="entry name" value="Chitobiase/beta-hexosaminidase domain 2-like"/>
    <property type="match status" value="1"/>
</dbReference>
<feature type="domain" description="Beta-hexosaminidase eukaryotic type N-terminal" evidence="10">
    <location>
        <begin position="103"/>
        <end position="223"/>
    </location>
</feature>
<evidence type="ECO:0000256" key="4">
    <source>
        <dbReference type="ARBA" id="ARBA00022801"/>
    </source>
</evidence>
<comment type="catalytic activity">
    <reaction evidence="1 7">
        <text>Hydrolysis of terminal non-reducing N-acetyl-D-hexosamine residues in N-acetyl-beta-D-hexosaminides.</text>
        <dbReference type="EC" id="3.2.1.52"/>
    </reaction>
</comment>
<keyword evidence="6 7" id="KW-0326">Glycosidase</keyword>
<evidence type="ECO:0000259" key="10">
    <source>
        <dbReference type="Pfam" id="PF14845"/>
    </source>
</evidence>
<feature type="active site" description="Proton donor" evidence="8">
    <location>
        <position position="405"/>
    </location>
</feature>
<organism evidence="11 12">
    <name type="scientific">Exocentrus adspersus</name>
    <dbReference type="NCBI Taxonomy" id="1586481"/>
    <lineage>
        <taxon>Eukaryota</taxon>
        <taxon>Metazoa</taxon>
        <taxon>Ecdysozoa</taxon>
        <taxon>Arthropoda</taxon>
        <taxon>Hexapoda</taxon>
        <taxon>Insecta</taxon>
        <taxon>Pterygota</taxon>
        <taxon>Neoptera</taxon>
        <taxon>Endopterygota</taxon>
        <taxon>Coleoptera</taxon>
        <taxon>Polyphaga</taxon>
        <taxon>Cucujiformia</taxon>
        <taxon>Chrysomeloidea</taxon>
        <taxon>Cerambycidae</taxon>
        <taxon>Lamiinae</taxon>
        <taxon>Acanthocinini</taxon>
        <taxon>Exocentrus</taxon>
    </lineage>
</organism>
<comment type="similarity">
    <text evidence="2 7">Belongs to the glycosyl hydrolase 20 family.</text>
</comment>
<keyword evidence="5" id="KW-0325">Glycoprotein</keyword>
<protein>
    <recommendedName>
        <fullName evidence="7">Beta-hexosaminidase</fullName>
        <ecNumber evidence="7">3.2.1.52</ecNumber>
    </recommendedName>
</protein>
<dbReference type="GO" id="GO:0005975">
    <property type="term" value="P:carbohydrate metabolic process"/>
    <property type="evidence" value="ECO:0007669"/>
    <property type="project" value="InterPro"/>
</dbReference>
<dbReference type="InterPro" id="IPR017853">
    <property type="entry name" value="GH"/>
</dbReference>
<dbReference type="SUPFAM" id="SSF51445">
    <property type="entry name" value="(Trans)glycosidases"/>
    <property type="match status" value="1"/>
</dbReference>
<dbReference type="InterPro" id="IPR029018">
    <property type="entry name" value="Hex-like_dom2"/>
</dbReference>
<dbReference type="SUPFAM" id="SSF55545">
    <property type="entry name" value="beta-N-acetylhexosaminidase-like domain"/>
    <property type="match status" value="1"/>
</dbReference>
<keyword evidence="4 7" id="KW-0378">Hydrolase</keyword>
<dbReference type="GO" id="GO:0005886">
    <property type="term" value="C:plasma membrane"/>
    <property type="evidence" value="ECO:0007669"/>
    <property type="project" value="TreeGrafter"/>
</dbReference>
<dbReference type="Pfam" id="PF00728">
    <property type="entry name" value="Glyco_hydro_20"/>
    <property type="match status" value="1"/>
</dbReference>
<dbReference type="CDD" id="cd06562">
    <property type="entry name" value="GH20_HexA_HexB-like"/>
    <property type="match status" value="1"/>
</dbReference>
<keyword evidence="12" id="KW-1185">Reference proteome</keyword>
<evidence type="ECO:0000313" key="11">
    <source>
        <dbReference type="EMBL" id="KAJ8925414.1"/>
    </source>
</evidence>
<dbReference type="EC" id="3.2.1.52" evidence="7"/>
<dbReference type="PRINTS" id="PR00738">
    <property type="entry name" value="GLHYDRLASE20"/>
</dbReference>
<proteinExistence type="inferred from homology"/>
<dbReference type="EMBL" id="JANEYG010000001">
    <property type="protein sequence ID" value="KAJ8925414.1"/>
    <property type="molecule type" value="Genomic_DNA"/>
</dbReference>
<sequence>MESNNYSKKSDDSTLFLVYLISANKSKHPSYNYNPPNIQSQYKDDKPLKIPTDYLFSDLELTWSWQCHEGYCRKKLITNTNRTKDKALNLAACRLICSHAAALWPKPTGDISISKSLTSVDRNNIYITGIKLRTATTTLAEAAANIFKTKLKLRVPKNVTPTKGTSLIVTLDIQNPNIDKISLSLDESYTLKTTWKSSNVLTIQITAASFFGARHGLETLSQLIVFNDITDELQVPDYISITDKPKYPYRGILLDTSRNFIRVDKIKNVIKGMAASKMNALHWHITDSQSFPYVSVSHPELFKLGAYSLSKIYTPDDVSGIINYGREQGVRIIPEFDAPAHVGEGWQQTDFITCFNWVPWQKYCSEPPCGQFDPTNRELYDVIEDIYGDMISQFHPDIFHMGGDEVNFNCWNSTSNIVEWMSKEQGWGQAEEDFIKLWNYFQQQALERLYQKAGWEIPVIIWSSQLTRKKYIGTYLPKEKYIIQVWTKSGDEQIAELLNDGYRVILSNYDVLYLDCGFGGWLTDGNNWCSPYIGWQKIYDYKPKKIGGSKTNQILGGEVSLWSEQFDSASIDSRLWPRAAALAEVLWTEPSTDWKMAEQRFLVHRERLVVLNIDTDGVEPEWCLQNEEHCRSDAVFNKEDKH</sequence>
<dbReference type="InterPro" id="IPR029019">
    <property type="entry name" value="HEX_eukaryotic_N"/>
</dbReference>
<dbReference type="FunFam" id="3.20.20.80:FF:000063">
    <property type="entry name" value="Beta-hexosaminidase"/>
    <property type="match status" value="1"/>
</dbReference>
<dbReference type="Pfam" id="PF14845">
    <property type="entry name" value="Glycohydro_20b2"/>
    <property type="match status" value="1"/>
</dbReference>
<evidence type="ECO:0000256" key="5">
    <source>
        <dbReference type="ARBA" id="ARBA00023180"/>
    </source>
</evidence>
<dbReference type="PANTHER" id="PTHR22600">
    <property type="entry name" value="BETA-HEXOSAMINIDASE"/>
    <property type="match status" value="1"/>
</dbReference>
<dbReference type="GO" id="GO:0030203">
    <property type="term" value="P:glycosaminoglycan metabolic process"/>
    <property type="evidence" value="ECO:0007669"/>
    <property type="project" value="TreeGrafter"/>
</dbReference>
<evidence type="ECO:0000259" key="9">
    <source>
        <dbReference type="Pfam" id="PF00728"/>
    </source>
</evidence>
<dbReference type="GO" id="GO:0016231">
    <property type="term" value="F:beta-N-acetylglucosaminidase activity"/>
    <property type="evidence" value="ECO:0007669"/>
    <property type="project" value="TreeGrafter"/>
</dbReference>
<dbReference type="PANTHER" id="PTHR22600:SF26">
    <property type="entry name" value="BETA-N-ACETYLHEXOSAMINIDASE"/>
    <property type="match status" value="1"/>
</dbReference>
<name>A0AAV8WFU9_9CUCU</name>
<dbReference type="InterPro" id="IPR015883">
    <property type="entry name" value="Glyco_hydro_20_cat"/>
</dbReference>
<gene>
    <name evidence="11" type="ORF">NQ315_009246</name>
</gene>
<reference evidence="11 12" key="1">
    <citation type="journal article" date="2023" name="Insect Mol. Biol.">
        <title>Genome sequencing provides insights into the evolution of gene families encoding plant cell wall-degrading enzymes in longhorned beetles.</title>
        <authorList>
            <person name="Shin N.R."/>
            <person name="Okamura Y."/>
            <person name="Kirsch R."/>
            <person name="Pauchet Y."/>
        </authorList>
    </citation>
    <scope>NUCLEOTIDE SEQUENCE [LARGE SCALE GENOMIC DNA]</scope>
    <source>
        <strain evidence="11">EAD_L_NR</strain>
    </source>
</reference>
<evidence type="ECO:0000256" key="2">
    <source>
        <dbReference type="ARBA" id="ARBA00006285"/>
    </source>
</evidence>
<dbReference type="InterPro" id="IPR025705">
    <property type="entry name" value="Beta_hexosaminidase_sua/sub"/>
</dbReference>